<feature type="compositionally biased region" description="Polar residues" evidence="1">
    <location>
        <begin position="1"/>
        <end position="10"/>
    </location>
</feature>
<dbReference type="PANTHER" id="PTHR38426:SF1">
    <property type="entry name" value="MAINTENANCE OF TELOMERE CAPPING PROTEIN 4"/>
    <property type="match status" value="1"/>
</dbReference>
<dbReference type="OrthoDB" id="4064064at2759"/>
<accession>A0A1B2JCS5</accession>
<feature type="region of interest" description="Disordered" evidence="1">
    <location>
        <begin position="1"/>
        <end position="31"/>
    </location>
</feature>
<keyword evidence="4" id="KW-1185">Reference proteome</keyword>
<dbReference type="PANTHER" id="PTHR38426">
    <property type="entry name" value="MAINTENANCE OF TELOMERE CAPPING PROTEIN 4"/>
    <property type="match status" value="1"/>
</dbReference>
<keyword evidence="2" id="KW-1133">Transmembrane helix</keyword>
<dbReference type="EMBL" id="CP014585">
    <property type="protein sequence ID" value="ANZ75797.1"/>
    <property type="molecule type" value="Genomic_DNA"/>
</dbReference>
<name>A0A1B2JCS5_PICPA</name>
<gene>
    <name evidence="3" type="primary">MTC4</name>
    <name evidence="3" type="ORF">ATY40_BA7502698</name>
</gene>
<evidence type="ECO:0000313" key="3">
    <source>
        <dbReference type="EMBL" id="ANZ75797.1"/>
    </source>
</evidence>
<feature type="region of interest" description="Disordered" evidence="1">
    <location>
        <begin position="317"/>
        <end position="352"/>
    </location>
</feature>
<feature type="compositionally biased region" description="Basic and acidic residues" evidence="1">
    <location>
        <begin position="324"/>
        <end position="346"/>
    </location>
</feature>
<evidence type="ECO:0000256" key="2">
    <source>
        <dbReference type="SAM" id="Phobius"/>
    </source>
</evidence>
<dbReference type="AlphaFoldDB" id="A0A1B2JCS5"/>
<protein>
    <submittedName>
        <fullName evidence="3">BA75_02698T0</fullName>
    </submittedName>
</protein>
<sequence>MLKKYSNYSQEVPDIPIKQDEDQGSDLAPPSLDRTVELTSLFLGLRKSLLLDSHIEPASTMPRKVPMTCVKEGGKNSLDMESNSAYSKEDLNQLAKNLNFGINREGYDYNQETAGQTNLRSFSPQILERAKRVKLMFSLFYWNLERNLEIHMPVEDNPNKSQLPGIDGVFNPLQTIRNRSIRRKQHYKIQDLGFKALPLPSQVFSKKGKKHKSGHKPTRYFKWEIPLKELIIDMNWKLENWHLLIDPSGELWFAHSELPDGRLHHRLHYKRPHLRNHKRYKKLFEDYKEDLDDDLADPFNLSLDKVHSNASVSMLTAGSYDDGDSIRTTKTNDELKNKTPELEKSASDTASSYMPSRLAKMPGRFFKKKQPPNVAVANPTYPDTSPVFDTESTHQPEPYYAELPKVVIEEASTGDEAPQSDFGSYSWNRTKFEPLKVGSEEDLQTSSSTSMIERHFTNVDEKKDSTVSLEQHFSSESLPRRTSSVDDQEEQILKTCYQRLRKMDTLIVLGEVHMSHKASNLSQFIQASADQLQEKTINLNTSFSRLENVELKEYDDKFHPVYQRAIEYRNFVDNDYFNKLDQMMALSDRMIGEINTSVTLDIRKLNDRIDKLNQSTSLMATKSRFDLRKIGYKLLENLIVLLFWFIWVIVSAYRIVKIVLIMGIRFISWVISD</sequence>
<feature type="transmembrane region" description="Helical" evidence="2">
    <location>
        <begin position="638"/>
        <end position="656"/>
    </location>
</feature>
<keyword evidence="2" id="KW-0472">Membrane</keyword>
<reference evidence="3 4" key="1">
    <citation type="submission" date="2016-02" db="EMBL/GenBank/DDBJ databases">
        <title>Comparative genomic and transcriptomic foundation for Pichia pastoris.</title>
        <authorList>
            <person name="Love K.R."/>
            <person name="Shah K.A."/>
            <person name="Whittaker C.A."/>
            <person name="Wu J."/>
            <person name="Bartlett M.C."/>
            <person name="Ma D."/>
            <person name="Leeson R.L."/>
            <person name="Priest M."/>
            <person name="Young S.K."/>
            <person name="Love J.C."/>
        </authorList>
    </citation>
    <scope>NUCLEOTIDE SEQUENCE [LARGE SCALE GENOMIC DNA]</scope>
    <source>
        <strain evidence="3 4">ATCC 28485</strain>
    </source>
</reference>
<dbReference type="InterPro" id="IPR038769">
    <property type="entry name" value="MTC4"/>
</dbReference>
<evidence type="ECO:0000313" key="4">
    <source>
        <dbReference type="Proteomes" id="UP000094565"/>
    </source>
</evidence>
<organism evidence="3 4">
    <name type="scientific">Komagataella pastoris</name>
    <name type="common">Yeast</name>
    <name type="synonym">Pichia pastoris</name>
    <dbReference type="NCBI Taxonomy" id="4922"/>
    <lineage>
        <taxon>Eukaryota</taxon>
        <taxon>Fungi</taxon>
        <taxon>Dikarya</taxon>
        <taxon>Ascomycota</taxon>
        <taxon>Saccharomycotina</taxon>
        <taxon>Pichiomycetes</taxon>
        <taxon>Pichiales</taxon>
        <taxon>Pichiaceae</taxon>
        <taxon>Komagataella</taxon>
    </lineage>
</organism>
<evidence type="ECO:0000256" key="1">
    <source>
        <dbReference type="SAM" id="MobiDB-lite"/>
    </source>
</evidence>
<proteinExistence type="predicted"/>
<feature type="region of interest" description="Disordered" evidence="1">
    <location>
        <begin position="369"/>
        <end position="393"/>
    </location>
</feature>
<keyword evidence="2" id="KW-0812">Transmembrane</keyword>
<dbReference type="Proteomes" id="UP000094565">
    <property type="component" value="Chromosome 2"/>
</dbReference>